<evidence type="ECO:0000313" key="9">
    <source>
        <dbReference type="Proteomes" id="UP000475666"/>
    </source>
</evidence>
<dbReference type="Gene3D" id="1.20.1110.10">
    <property type="entry name" value="Calcium-transporting ATPase, transmembrane domain"/>
    <property type="match status" value="1"/>
</dbReference>
<dbReference type="PANTHER" id="PTHR24093">
    <property type="entry name" value="CATION TRANSPORTING ATPASE"/>
    <property type="match status" value="1"/>
</dbReference>
<sequence>DAAAIRAADIGVGISARGSAAARNAADLVVTGDDLLVLVEAVREGRALWHSVADAIAILIGGNAGEVGFGILGTVLGGAAPLSTRQMLLVNLFTDLFPAMAVAVTKTGDPEQEAADAGAPLGTAVLGEPLIRQIRHRALTTALGATAAWLFGRFTPGTERRSTTMALCAVVGTQLAQTLA</sequence>
<accession>A0A6G3T5M0</accession>
<comment type="subcellular location">
    <subcellularLocation>
        <location evidence="1">Membrane</location>
    </subcellularLocation>
</comment>
<dbReference type="SUPFAM" id="SSF56784">
    <property type="entry name" value="HAD-like"/>
    <property type="match status" value="1"/>
</dbReference>
<evidence type="ECO:0000256" key="4">
    <source>
        <dbReference type="ARBA" id="ARBA00022842"/>
    </source>
</evidence>
<dbReference type="AlphaFoldDB" id="A0A6G3T5M0"/>
<dbReference type="SUPFAM" id="SSF81665">
    <property type="entry name" value="Calcium ATPase, transmembrane domain M"/>
    <property type="match status" value="1"/>
</dbReference>
<evidence type="ECO:0000259" key="7">
    <source>
        <dbReference type="Pfam" id="PF00689"/>
    </source>
</evidence>
<evidence type="ECO:0000256" key="2">
    <source>
        <dbReference type="ARBA" id="ARBA00022692"/>
    </source>
</evidence>
<dbReference type="Proteomes" id="UP000475666">
    <property type="component" value="Unassembled WGS sequence"/>
</dbReference>
<evidence type="ECO:0000256" key="1">
    <source>
        <dbReference type="ARBA" id="ARBA00004370"/>
    </source>
</evidence>
<dbReference type="InterPro" id="IPR023298">
    <property type="entry name" value="ATPase_P-typ_TM_dom_sf"/>
</dbReference>
<dbReference type="GO" id="GO:0005388">
    <property type="term" value="F:P-type calcium transporter activity"/>
    <property type="evidence" value="ECO:0007669"/>
    <property type="project" value="TreeGrafter"/>
</dbReference>
<evidence type="ECO:0000256" key="6">
    <source>
        <dbReference type="ARBA" id="ARBA00023136"/>
    </source>
</evidence>
<proteinExistence type="predicted"/>
<protein>
    <submittedName>
        <fullName evidence="8">Cation-translocating P-type ATPase</fullName>
    </submittedName>
</protein>
<feature type="domain" description="Cation-transporting P-type ATPase C-terminal" evidence="7">
    <location>
        <begin position="80"/>
        <end position="179"/>
    </location>
</feature>
<dbReference type="InterPro" id="IPR023214">
    <property type="entry name" value="HAD_sf"/>
</dbReference>
<dbReference type="RefSeq" id="WP_203695253.1">
    <property type="nucleotide sequence ID" value="NZ_JAAGMQ010000065.1"/>
</dbReference>
<comment type="caution">
    <text evidence="8">The sequence shown here is derived from an EMBL/GenBank/DDBJ whole genome shotgun (WGS) entry which is preliminary data.</text>
</comment>
<feature type="non-terminal residue" evidence="8">
    <location>
        <position position="180"/>
    </location>
</feature>
<dbReference type="EMBL" id="JAAGMQ010000065">
    <property type="protein sequence ID" value="NEC32017.1"/>
    <property type="molecule type" value="Genomic_DNA"/>
</dbReference>
<keyword evidence="3" id="KW-0479">Metal-binding</keyword>
<gene>
    <name evidence="8" type="ORF">G3I66_02260</name>
</gene>
<evidence type="ECO:0000256" key="5">
    <source>
        <dbReference type="ARBA" id="ARBA00022989"/>
    </source>
</evidence>
<dbReference type="InterPro" id="IPR036412">
    <property type="entry name" value="HAD-like_sf"/>
</dbReference>
<dbReference type="Gene3D" id="3.40.50.1000">
    <property type="entry name" value="HAD superfamily/HAD-like"/>
    <property type="match status" value="1"/>
</dbReference>
<evidence type="ECO:0000256" key="3">
    <source>
        <dbReference type="ARBA" id="ARBA00022723"/>
    </source>
</evidence>
<keyword evidence="4" id="KW-0460">Magnesium</keyword>
<dbReference type="Pfam" id="PF00689">
    <property type="entry name" value="Cation_ATPase_C"/>
    <property type="match status" value="1"/>
</dbReference>
<dbReference type="GO" id="GO:0005886">
    <property type="term" value="C:plasma membrane"/>
    <property type="evidence" value="ECO:0007669"/>
    <property type="project" value="TreeGrafter"/>
</dbReference>
<keyword evidence="2" id="KW-0812">Transmembrane</keyword>
<keyword evidence="5" id="KW-1133">Transmembrane helix</keyword>
<keyword evidence="6" id="KW-0472">Membrane</keyword>
<dbReference type="InterPro" id="IPR006068">
    <property type="entry name" value="ATPase_P-typ_cation-transptr_C"/>
</dbReference>
<feature type="non-terminal residue" evidence="8">
    <location>
        <position position="1"/>
    </location>
</feature>
<evidence type="ECO:0000313" key="8">
    <source>
        <dbReference type="EMBL" id="NEC32017.1"/>
    </source>
</evidence>
<dbReference type="PANTHER" id="PTHR24093:SF513">
    <property type="entry name" value="CATION-TRANSPORTING ATPASE I-RELATED"/>
    <property type="match status" value="1"/>
</dbReference>
<dbReference type="GO" id="GO:0046872">
    <property type="term" value="F:metal ion binding"/>
    <property type="evidence" value="ECO:0007669"/>
    <property type="project" value="UniProtKB-KW"/>
</dbReference>
<name>A0A6G3T5M0_9ACTN</name>
<reference evidence="8 9" key="1">
    <citation type="submission" date="2020-01" db="EMBL/GenBank/DDBJ databases">
        <title>Insect and environment-associated Actinomycetes.</title>
        <authorList>
            <person name="Currrie C."/>
            <person name="Chevrette M."/>
            <person name="Carlson C."/>
            <person name="Stubbendieck R."/>
            <person name="Wendt-Pienkowski E."/>
        </authorList>
    </citation>
    <scope>NUCLEOTIDE SEQUENCE [LARGE SCALE GENOMIC DNA]</scope>
    <source>
        <strain evidence="8 9">SID7739</strain>
    </source>
</reference>
<organism evidence="8 9">
    <name type="scientific">Streptomyces rubrogriseus</name>
    <dbReference type="NCBI Taxonomy" id="194673"/>
    <lineage>
        <taxon>Bacteria</taxon>
        <taxon>Bacillati</taxon>
        <taxon>Actinomycetota</taxon>
        <taxon>Actinomycetes</taxon>
        <taxon>Kitasatosporales</taxon>
        <taxon>Streptomycetaceae</taxon>
        <taxon>Streptomyces</taxon>
        <taxon>Streptomyces violaceoruber group</taxon>
    </lineage>
</organism>